<evidence type="ECO:0000256" key="1">
    <source>
        <dbReference type="SAM" id="SignalP"/>
    </source>
</evidence>
<organism evidence="3 4">
    <name type="scientific">Sphingopyxis bauzanensis</name>
    <dbReference type="NCBI Taxonomy" id="651663"/>
    <lineage>
        <taxon>Bacteria</taxon>
        <taxon>Pseudomonadati</taxon>
        <taxon>Pseudomonadota</taxon>
        <taxon>Alphaproteobacteria</taxon>
        <taxon>Sphingomonadales</taxon>
        <taxon>Sphingomonadaceae</taxon>
        <taxon>Sphingopyxis</taxon>
    </lineage>
</organism>
<dbReference type="Proteomes" id="UP000197361">
    <property type="component" value="Unassembled WGS sequence"/>
</dbReference>
<dbReference type="AlphaFoldDB" id="A0A246JSH7"/>
<dbReference type="OrthoDB" id="9801227at2"/>
<dbReference type="InterPro" id="IPR025979">
    <property type="entry name" value="ChrR-like_cupin_dom"/>
</dbReference>
<dbReference type="RefSeq" id="WP_088442059.1">
    <property type="nucleotide sequence ID" value="NZ_BMMC01000007.1"/>
</dbReference>
<evidence type="ECO:0000313" key="4">
    <source>
        <dbReference type="Proteomes" id="UP000197361"/>
    </source>
</evidence>
<dbReference type="Pfam" id="PF12973">
    <property type="entry name" value="Cupin_7"/>
    <property type="match status" value="1"/>
</dbReference>
<reference evidence="3 4" key="1">
    <citation type="journal article" date="2010" name="Int. J. Syst. Evol. Microbiol.">
        <title>Sphingopyxis bauzanensis sp. nov., a psychrophilic bacterium isolated from soil.</title>
        <authorList>
            <person name="Zhang D.C."/>
            <person name="Liu H.C."/>
            <person name="Xin Y.H."/>
            <person name="Zhou Y.G."/>
            <person name="Schinner F."/>
            <person name="Margesin R."/>
        </authorList>
    </citation>
    <scope>NUCLEOTIDE SEQUENCE [LARGE SCALE GENOMIC DNA]</scope>
    <source>
        <strain evidence="3 4">DSM 22271</strain>
    </source>
</reference>
<dbReference type="Gene3D" id="2.60.120.10">
    <property type="entry name" value="Jelly Rolls"/>
    <property type="match status" value="1"/>
</dbReference>
<name>A0A246JSH7_9SPHN</name>
<accession>A0A246JSH7</accession>
<evidence type="ECO:0000259" key="2">
    <source>
        <dbReference type="Pfam" id="PF12973"/>
    </source>
</evidence>
<proteinExistence type="predicted"/>
<feature type="signal peptide" evidence="1">
    <location>
        <begin position="1"/>
        <end position="22"/>
    </location>
</feature>
<feature type="chain" id="PRO_5013394984" evidence="1">
    <location>
        <begin position="23"/>
        <end position="152"/>
    </location>
</feature>
<dbReference type="InterPro" id="IPR011051">
    <property type="entry name" value="RmlC_Cupin_sf"/>
</dbReference>
<comment type="caution">
    <text evidence="3">The sequence shown here is derived from an EMBL/GenBank/DDBJ whole genome shotgun (WGS) entry which is preliminary data.</text>
</comment>
<gene>
    <name evidence="3" type="ORF">CDQ92_14550</name>
</gene>
<sequence length="152" mass="15721">MNIYLAMASLAVLSAPTPAALAQPTVDSPLAMRAGDPELQWGSCPPIFEGDCAIAVLHGNPSKPNSDVFLRIGGGTSLPAHYHTSAERMILVSGRLLVDYQGSSPSILEPGSYAYGPPGSVHTAACLGTKACTLFIAFQGPVDALLAENVVE</sequence>
<feature type="domain" description="ChrR-like cupin" evidence="2">
    <location>
        <begin position="51"/>
        <end position="138"/>
    </location>
</feature>
<keyword evidence="4" id="KW-1185">Reference proteome</keyword>
<evidence type="ECO:0000313" key="3">
    <source>
        <dbReference type="EMBL" id="OWQ95965.1"/>
    </source>
</evidence>
<dbReference type="SUPFAM" id="SSF51182">
    <property type="entry name" value="RmlC-like cupins"/>
    <property type="match status" value="1"/>
</dbReference>
<dbReference type="InterPro" id="IPR014710">
    <property type="entry name" value="RmlC-like_jellyroll"/>
</dbReference>
<protein>
    <submittedName>
        <fullName evidence="3">Cupin</fullName>
    </submittedName>
</protein>
<dbReference type="EMBL" id="NISK01000003">
    <property type="protein sequence ID" value="OWQ95965.1"/>
    <property type="molecule type" value="Genomic_DNA"/>
</dbReference>
<keyword evidence="1" id="KW-0732">Signal</keyword>